<protein>
    <recommendedName>
        <fullName evidence="3">HTH cro/C1-type domain-containing protein</fullName>
    </recommendedName>
</protein>
<sequence>MSSLEELIGEDALEVNQQVEILRLIEQLRTLRISRGMDVGELAEALGCSAKDIVRFESDAHLGVVNLDFVADYLSAVRGFLRFDVSKEEDTPATDLVSKFSHDFVCTSAPEPGDVYSARRYSHTFEVRAVTR</sequence>
<dbReference type="SUPFAM" id="SSF47413">
    <property type="entry name" value="lambda repressor-like DNA-binding domains"/>
    <property type="match status" value="1"/>
</dbReference>
<evidence type="ECO:0008006" key="3">
    <source>
        <dbReference type="Google" id="ProtNLM"/>
    </source>
</evidence>
<dbReference type="InterPro" id="IPR010982">
    <property type="entry name" value="Lambda_DNA-bd_dom_sf"/>
</dbReference>
<proteinExistence type="predicted"/>
<reference evidence="1 2" key="1">
    <citation type="submission" date="2020-10" db="EMBL/GenBank/DDBJ databases">
        <title>Complete genome sequence of Corynebacterium jeddahense DSM 45997, type strain of Corynebacterium jeddahense.</title>
        <authorList>
            <person name="Busche T."/>
            <person name="Kalinowski J."/>
            <person name="Ruckert C."/>
        </authorList>
    </citation>
    <scope>NUCLEOTIDE SEQUENCE [LARGE SCALE GENOMIC DNA]</scope>
    <source>
        <strain evidence="1 2">DSM 45997</strain>
    </source>
</reference>
<dbReference type="CDD" id="cd00093">
    <property type="entry name" value="HTH_XRE"/>
    <property type="match status" value="1"/>
</dbReference>
<dbReference type="RefSeq" id="WP_042410321.1">
    <property type="nucleotide sequence ID" value="NZ_CBYN010000178.1"/>
</dbReference>
<gene>
    <name evidence="1" type="ORF">CJEDD_10560</name>
</gene>
<keyword evidence="2" id="KW-1185">Reference proteome</keyword>
<evidence type="ECO:0000313" key="1">
    <source>
        <dbReference type="EMBL" id="WCZ39682.1"/>
    </source>
</evidence>
<dbReference type="InterPro" id="IPR001387">
    <property type="entry name" value="Cro/C1-type_HTH"/>
</dbReference>
<dbReference type="Gene3D" id="1.10.260.40">
    <property type="entry name" value="lambda repressor-like DNA-binding domains"/>
    <property type="match status" value="1"/>
</dbReference>
<accession>A0ABY7ULV0</accession>
<dbReference type="Proteomes" id="UP001218071">
    <property type="component" value="Chromosome"/>
</dbReference>
<evidence type="ECO:0000313" key="2">
    <source>
        <dbReference type="Proteomes" id="UP001218071"/>
    </source>
</evidence>
<organism evidence="1 2">
    <name type="scientific">Corynebacterium jeddahense</name>
    <dbReference type="NCBI Taxonomy" id="1414719"/>
    <lineage>
        <taxon>Bacteria</taxon>
        <taxon>Bacillati</taxon>
        <taxon>Actinomycetota</taxon>
        <taxon>Actinomycetes</taxon>
        <taxon>Mycobacteriales</taxon>
        <taxon>Corynebacteriaceae</taxon>
        <taxon>Corynebacterium</taxon>
    </lineage>
</organism>
<dbReference type="EMBL" id="CP063194">
    <property type="protein sequence ID" value="WCZ39682.1"/>
    <property type="molecule type" value="Genomic_DNA"/>
</dbReference>
<name>A0ABY7ULV0_9CORY</name>